<dbReference type="HOGENOM" id="CLU_993352_0_0_5"/>
<dbReference type="KEGG" id="oca:OCAR_5564"/>
<accession>B6JEA6</accession>
<feature type="region of interest" description="Disordered" evidence="1">
    <location>
        <begin position="29"/>
        <end position="130"/>
    </location>
</feature>
<reference evidence="2 3" key="1">
    <citation type="journal article" date="2011" name="J. Bacteriol.">
        <title>Complete genome sequences of the chemolithoautotrophic Oligotropha carboxidovorans strains OM4 and OM5.</title>
        <authorList>
            <person name="Volland S."/>
            <person name="Rachinger M."/>
            <person name="Strittmatter A."/>
            <person name="Daniel R."/>
            <person name="Gottschalk G."/>
            <person name="Meyer O."/>
        </authorList>
    </citation>
    <scope>NUCLEOTIDE SEQUENCE [LARGE SCALE GENOMIC DNA]</scope>
    <source>
        <strain evidence="3">ATCC 49405 / DSM 1227 / KCTC 32145 / OM5</strain>
    </source>
</reference>
<dbReference type="KEGG" id="ocg:OCA5_c24320"/>
<feature type="compositionally biased region" description="Basic and acidic residues" evidence="1">
    <location>
        <begin position="64"/>
        <end position="75"/>
    </location>
</feature>
<name>B6JEA6_AFIC5</name>
<proteinExistence type="predicted"/>
<dbReference type="EMBL" id="CP002826">
    <property type="protein sequence ID" value="AEI07128.1"/>
    <property type="molecule type" value="Genomic_DNA"/>
</dbReference>
<gene>
    <name evidence="2" type="ordered locus">OCA5_c24320</name>
</gene>
<evidence type="ECO:0000313" key="2">
    <source>
        <dbReference type="EMBL" id="AEI07128.1"/>
    </source>
</evidence>
<dbReference type="STRING" id="504832.OCA5_c24320"/>
<organism evidence="2 3">
    <name type="scientific">Afipia carboxidovorans (strain ATCC 49405 / DSM 1227 / KCTC 32145 / OM5)</name>
    <name type="common">Oligotropha carboxidovorans</name>
    <dbReference type="NCBI Taxonomy" id="504832"/>
    <lineage>
        <taxon>Bacteria</taxon>
        <taxon>Pseudomonadati</taxon>
        <taxon>Pseudomonadota</taxon>
        <taxon>Alphaproteobacteria</taxon>
        <taxon>Hyphomicrobiales</taxon>
        <taxon>Nitrobacteraceae</taxon>
        <taxon>Afipia</taxon>
    </lineage>
</organism>
<keyword evidence="3" id="KW-1185">Reference proteome</keyword>
<evidence type="ECO:0000256" key="1">
    <source>
        <dbReference type="SAM" id="MobiDB-lite"/>
    </source>
</evidence>
<dbReference type="eggNOG" id="ENOG5032E7U">
    <property type="taxonomic scope" value="Bacteria"/>
</dbReference>
<dbReference type="RefSeq" id="WP_012562724.1">
    <property type="nucleotide sequence ID" value="NC_011386.1"/>
</dbReference>
<evidence type="ECO:0000313" key="3">
    <source>
        <dbReference type="Proteomes" id="UP000007730"/>
    </source>
</evidence>
<dbReference type="Proteomes" id="UP000007730">
    <property type="component" value="Chromosome"/>
</dbReference>
<feature type="compositionally biased region" description="Basic residues" evidence="1">
    <location>
        <begin position="31"/>
        <end position="45"/>
    </location>
</feature>
<protein>
    <submittedName>
        <fullName evidence="2">Uncharacterized protein</fullName>
    </submittedName>
</protein>
<feature type="compositionally biased region" description="Basic and acidic residues" evidence="1">
    <location>
        <begin position="82"/>
        <end position="94"/>
    </location>
</feature>
<dbReference type="OrthoDB" id="8230845at2"/>
<dbReference type="AlphaFoldDB" id="B6JEA6"/>
<sequence>MTKAPPTADDELKRTAREARRAEIRLEKAAKAKRKAAKEAKRKARAAAMERHAAIMAAQPHPQAHWDEEREAEARRIKKLKRQLERRTSKDKSPRWSIAEKPIKLPDPIQQPDLDSEEDPAPPPRPGLIPGTYRVVDAARLRGGLLDRPRLPAQWTARRVGERLIEAHAVLRRLPMNVCPKEFGAAWPSYRYEAGELAHQAGNQTLSIGRNVIARTATADEIARMNEALPWPMQFLSGGSGAETLNWWASHTEEYEHEKAPLGLLQVIADMLNAAKEAVR</sequence>